<dbReference type="PANTHER" id="PTHR36797">
    <property type="entry name" value="OS01G0258600 PROTEIN"/>
    <property type="match status" value="1"/>
</dbReference>
<dbReference type="PANTHER" id="PTHR36797:SF3">
    <property type="entry name" value="OS01G0258600 PROTEIN"/>
    <property type="match status" value="1"/>
</dbReference>
<organism evidence="1 2">
    <name type="scientific">Klebsormidium nitens</name>
    <name type="common">Green alga</name>
    <name type="synonym">Ulothrix nitens</name>
    <dbReference type="NCBI Taxonomy" id="105231"/>
    <lineage>
        <taxon>Eukaryota</taxon>
        <taxon>Viridiplantae</taxon>
        <taxon>Streptophyta</taxon>
        <taxon>Klebsormidiophyceae</taxon>
        <taxon>Klebsormidiales</taxon>
        <taxon>Klebsormidiaceae</taxon>
        <taxon>Klebsormidium</taxon>
    </lineage>
</organism>
<name>A0A1Y1IKT3_KLENI</name>
<dbReference type="AlphaFoldDB" id="A0A1Y1IKT3"/>
<protein>
    <submittedName>
        <fullName evidence="1">Uncharacterized protein</fullName>
    </submittedName>
</protein>
<sequence length="81" mass="8918">MAVEEAVAQEALRAPRRIREVPESYFLKRPPLWVSLARAGLAVSAGLATAVWLEGWIKQKIAEDGGYVIVLGKKKDTPSEE</sequence>
<reference evidence="1 2" key="1">
    <citation type="journal article" date="2014" name="Nat. Commun.">
        <title>Klebsormidium flaccidum genome reveals primary factors for plant terrestrial adaptation.</title>
        <authorList>
            <person name="Hori K."/>
            <person name="Maruyama F."/>
            <person name="Fujisawa T."/>
            <person name="Togashi T."/>
            <person name="Yamamoto N."/>
            <person name="Seo M."/>
            <person name="Sato S."/>
            <person name="Yamada T."/>
            <person name="Mori H."/>
            <person name="Tajima N."/>
            <person name="Moriyama T."/>
            <person name="Ikeuchi M."/>
            <person name="Watanabe M."/>
            <person name="Wada H."/>
            <person name="Kobayashi K."/>
            <person name="Saito M."/>
            <person name="Masuda T."/>
            <person name="Sasaki-Sekimoto Y."/>
            <person name="Mashiguchi K."/>
            <person name="Awai K."/>
            <person name="Shimojima M."/>
            <person name="Masuda S."/>
            <person name="Iwai M."/>
            <person name="Nobusawa T."/>
            <person name="Narise T."/>
            <person name="Kondo S."/>
            <person name="Saito H."/>
            <person name="Sato R."/>
            <person name="Murakawa M."/>
            <person name="Ihara Y."/>
            <person name="Oshima-Yamada Y."/>
            <person name="Ohtaka K."/>
            <person name="Satoh M."/>
            <person name="Sonobe K."/>
            <person name="Ishii M."/>
            <person name="Ohtani R."/>
            <person name="Kanamori-Sato M."/>
            <person name="Honoki R."/>
            <person name="Miyazaki D."/>
            <person name="Mochizuki H."/>
            <person name="Umetsu J."/>
            <person name="Higashi K."/>
            <person name="Shibata D."/>
            <person name="Kamiya Y."/>
            <person name="Sato N."/>
            <person name="Nakamura Y."/>
            <person name="Tabata S."/>
            <person name="Ida S."/>
            <person name="Kurokawa K."/>
            <person name="Ohta H."/>
        </authorList>
    </citation>
    <scope>NUCLEOTIDE SEQUENCE [LARGE SCALE GENOMIC DNA]</scope>
    <source>
        <strain evidence="1 2">NIES-2285</strain>
    </source>
</reference>
<dbReference type="Proteomes" id="UP000054558">
    <property type="component" value="Unassembled WGS sequence"/>
</dbReference>
<dbReference type="OrthoDB" id="410267at2759"/>
<evidence type="ECO:0000313" key="2">
    <source>
        <dbReference type="Proteomes" id="UP000054558"/>
    </source>
</evidence>
<proteinExistence type="predicted"/>
<gene>
    <name evidence="1" type="ORF">KFL_006800070</name>
</gene>
<dbReference type="EMBL" id="DF237629">
    <property type="protein sequence ID" value="GAQ90752.1"/>
    <property type="molecule type" value="Genomic_DNA"/>
</dbReference>
<keyword evidence="2" id="KW-1185">Reference proteome</keyword>
<evidence type="ECO:0000313" key="1">
    <source>
        <dbReference type="EMBL" id="GAQ90752.1"/>
    </source>
</evidence>
<accession>A0A1Y1IKT3</accession>